<dbReference type="InterPro" id="IPR054613">
    <property type="entry name" value="Peptidase_S78_dom"/>
</dbReference>
<evidence type="ECO:0000313" key="5">
    <source>
        <dbReference type="EMBL" id="MBC8581480.1"/>
    </source>
</evidence>
<keyword evidence="1" id="KW-1188">Viral release from host cell</keyword>
<keyword evidence="6" id="KW-1185">Reference proteome</keyword>
<sequence>MKVEIRSATEAIVEGYVNAVERESRLIPSPFGSYTEKVEAGTFQKALNSGKAVELRFNHGRVLGNTTDGTLELREDSIGLYAKATITDPEVITKAQKGELRGWSFGFKDNKPKIQEAKRVLRDIELREVSILDKMPAYIATSIELRGEESDVLEERGAEDHVEVNIKGKQQQAIDYKNYEREIEVLSLGGK</sequence>
<evidence type="ECO:0000256" key="1">
    <source>
        <dbReference type="ARBA" id="ARBA00022612"/>
    </source>
</evidence>
<evidence type="ECO:0000256" key="3">
    <source>
        <dbReference type="ARBA" id="ARBA00022801"/>
    </source>
</evidence>
<proteinExistence type="predicted"/>
<comment type="caution">
    <text evidence="5">The sequence shown here is derived from an EMBL/GenBank/DDBJ whole genome shotgun (WGS) entry which is preliminary data.</text>
</comment>
<dbReference type="GO" id="GO:0008233">
    <property type="term" value="F:peptidase activity"/>
    <property type="evidence" value="ECO:0007669"/>
    <property type="project" value="UniProtKB-KW"/>
</dbReference>
<reference evidence="5" key="1">
    <citation type="submission" date="2020-08" db="EMBL/GenBank/DDBJ databases">
        <title>Genome public.</title>
        <authorList>
            <person name="Liu C."/>
            <person name="Sun Q."/>
        </authorList>
    </citation>
    <scope>NUCLEOTIDE SEQUENCE</scope>
    <source>
        <strain evidence="5">NSJ-12</strain>
    </source>
</reference>
<accession>A0A926IB21</accession>
<evidence type="ECO:0000256" key="2">
    <source>
        <dbReference type="ARBA" id="ARBA00022670"/>
    </source>
</evidence>
<keyword evidence="2 5" id="KW-0645">Protease</keyword>
<dbReference type="GO" id="GO:0006508">
    <property type="term" value="P:proteolysis"/>
    <property type="evidence" value="ECO:0007669"/>
    <property type="project" value="UniProtKB-KW"/>
</dbReference>
<dbReference type="AlphaFoldDB" id="A0A926IB21"/>
<organism evidence="5 6">
    <name type="scientific">Zhenhengia yiwuensis</name>
    <dbReference type="NCBI Taxonomy" id="2763666"/>
    <lineage>
        <taxon>Bacteria</taxon>
        <taxon>Bacillati</taxon>
        <taxon>Bacillota</taxon>
        <taxon>Clostridia</taxon>
        <taxon>Lachnospirales</taxon>
        <taxon>Lachnospiraceae</taxon>
        <taxon>Zhenhengia</taxon>
    </lineage>
</organism>
<dbReference type="EMBL" id="JACRSY010000055">
    <property type="protein sequence ID" value="MBC8581480.1"/>
    <property type="molecule type" value="Genomic_DNA"/>
</dbReference>
<evidence type="ECO:0000259" key="4">
    <source>
        <dbReference type="Pfam" id="PF04586"/>
    </source>
</evidence>
<protein>
    <submittedName>
        <fullName evidence="5">HK97 family phage prohead protease</fullName>
    </submittedName>
</protein>
<dbReference type="Proteomes" id="UP000655830">
    <property type="component" value="Unassembled WGS sequence"/>
</dbReference>
<gene>
    <name evidence="5" type="ORF">H8718_18520</name>
</gene>
<name>A0A926IB21_9FIRM</name>
<feature type="domain" description="Prohead serine protease" evidence="4">
    <location>
        <begin position="5"/>
        <end position="149"/>
    </location>
</feature>
<dbReference type="Pfam" id="PF04586">
    <property type="entry name" value="Peptidase_S78"/>
    <property type="match status" value="1"/>
</dbReference>
<keyword evidence="3" id="KW-0378">Hydrolase</keyword>
<evidence type="ECO:0000313" key="6">
    <source>
        <dbReference type="Proteomes" id="UP000655830"/>
    </source>
</evidence>
<dbReference type="RefSeq" id="WP_249334427.1">
    <property type="nucleotide sequence ID" value="NZ_JACRSY010000055.1"/>
</dbReference>